<feature type="compositionally biased region" description="Basic and acidic residues" evidence="1">
    <location>
        <begin position="152"/>
        <end position="171"/>
    </location>
</feature>
<protein>
    <recommendedName>
        <fullName evidence="4">SAM domain-containing protein</fullName>
    </recommendedName>
</protein>
<dbReference type="AlphaFoldDB" id="A0A9W9Z2J4"/>
<dbReference type="Proteomes" id="UP001163046">
    <property type="component" value="Unassembled WGS sequence"/>
</dbReference>
<evidence type="ECO:0000313" key="3">
    <source>
        <dbReference type="Proteomes" id="UP001163046"/>
    </source>
</evidence>
<comment type="caution">
    <text evidence="2">The sequence shown here is derived from an EMBL/GenBank/DDBJ whole genome shotgun (WGS) entry which is preliminary data.</text>
</comment>
<gene>
    <name evidence="2" type="ORF">OS493_019027</name>
</gene>
<accession>A0A9W9Z2J4</accession>
<feature type="region of interest" description="Disordered" evidence="1">
    <location>
        <begin position="152"/>
        <end position="186"/>
    </location>
</feature>
<name>A0A9W9Z2J4_9CNID</name>
<evidence type="ECO:0000313" key="2">
    <source>
        <dbReference type="EMBL" id="KAJ7372518.1"/>
    </source>
</evidence>
<dbReference type="SUPFAM" id="SSF47769">
    <property type="entry name" value="SAM/Pointed domain"/>
    <property type="match status" value="1"/>
</dbReference>
<dbReference type="EMBL" id="MU826836">
    <property type="protein sequence ID" value="KAJ7372518.1"/>
    <property type="molecule type" value="Genomic_DNA"/>
</dbReference>
<proteinExistence type="predicted"/>
<organism evidence="2 3">
    <name type="scientific">Desmophyllum pertusum</name>
    <dbReference type="NCBI Taxonomy" id="174260"/>
    <lineage>
        <taxon>Eukaryota</taxon>
        <taxon>Metazoa</taxon>
        <taxon>Cnidaria</taxon>
        <taxon>Anthozoa</taxon>
        <taxon>Hexacorallia</taxon>
        <taxon>Scleractinia</taxon>
        <taxon>Caryophylliina</taxon>
        <taxon>Caryophylliidae</taxon>
        <taxon>Desmophyllum</taxon>
    </lineage>
</organism>
<evidence type="ECO:0000256" key="1">
    <source>
        <dbReference type="SAM" id="MobiDB-lite"/>
    </source>
</evidence>
<reference evidence="2" key="1">
    <citation type="submission" date="2023-01" db="EMBL/GenBank/DDBJ databases">
        <title>Genome assembly of the deep-sea coral Lophelia pertusa.</title>
        <authorList>
            <person name="Herrera S."/>
            <person name="Cordes E."/>
        </authorList>
    </citation>
    <scope>NUCLEOTIDE SEQUENCE</scope>
    <source>
        <strain evidence="2">USNM1676648</strain>
        <tissue evidence="2">Polyp</tissue>
    </source>
</reference>
<keyword evidence="3" id="KW-1185">Reference proteome</keyword>
<sequence length="239" mass="27574">MDNQMLTSKEVAAWVAKHVELRDFSFEAAFTAGNVDGEAFCCLTEDDMNDLFPLVGHKYRFTRWYNNERARLPKVSFLPQAMSGKGVELMDCDELVSWVRLTCPSLAQTLADQQIDGFTFMEIPNRDLRMIISTVGDRAKCLKFKEELKQAQSEAKKSEVKKPEKKKENCVKRKKKRIQEESRLQKRGSVTPPHFWDVDFSDDYSIPIIEKTPPIPGSYAARRKARFRARAMQREANNV</sequence>
<dbReference type="InterPro" id="IPR013761">
    <property type="entry name" value="SAM/pointed_sf"/>
</dbReference>
<dbReference type="Gene3D" id="1.10.150.50">
    <property type="entry name" value="Transcription Factor, Ets-1"/>
    <property type="match status" value="1"/>
</dbReference>
<evidence type="ECO:0008006" key="4">
    <source>
        <dbReference type="Google" id="ProtNLM"/>
    </source>
</evidence>